<gene>
    <name evidence="1" type="ORF">K443DRAFT_115149</name>
</gene>
<accession>A0A0C9X189</accession>
<dbReference type="Proteomes" id="UP000054477">
    <property type="component" value="Unassembled WGS sequence"/>
</dbReference>
<evidence type="ECO:0000313" key="1">
    <source>
        <dbReference type="EMBL" id="KIJ91341.1"/>
    </source>
</evidence>
<proteinExistence type="predicted"/>
<keyword evidence="2" id="KW-1185">Reference proteome</keyword>
<sequence>MPSVFLSKTWNMLRSGNTGVSFELGHFWPYQQTTCSLAILSPGENTSLALCQLNPMDFYTTSSINYGLSNLFDILYWDQGSFSNSLYPSINLRTCPWISMIEVDFNPSPLALLIEIDINPSPLAPNHLVDPLPFNMVEEMICDTHALPFMVGKLRHNRDALPFMDEEICQVAYSNMRVDNMYKHTSGVSPLYWNAQSSWSETLNLKSGGFSTCVELSPDLCKSDYTFSEYVDLKLHKFWLHLRSSPLLELYRSGCSKMPGTCFEIKKKYIEIS</sequence>
<evidence type="ECO:0000313" key="2">
    <source>
        <dbReference type="Proteomes" id="UP000054477"/>
    </source>
</evidence>
<reference evidence="1 2" key="1">
    <citation type="submission" date="2014-04" db="EMBL/GenBank/DDBJ databases">
        <authorList>
            <consortium name="DOE Joint Genome Institute"/>
            <person name="Kuo A."/>
            <person name="Kohler A."/>
            <person name="Nagy L.G."/>
            <person name="Floudas D."/>
            <person name="Copeland A."/>
            <person name="Barry K.W."/>
            <person name="Cichocki N."/>
            <person name="Veneault-Fourrey C."/>
            <person name="LaButti K."/>
            <person name="Lindquist E.A."/>
            <person name="Lipzen A."/>
            <person name="Lundell T."/>
            <person name="Morin E."/>
            <person name="Murat C."/>
            <person name="Sun H."/>
            <person name="Tunlid A."/>
            <person name="Henrissat B."/>
            <person name="Grigoriev I.V."/>
            <person name="Hibbett D.S."/>
            <person name="Martin F."/>
            <person name="Nordberg H.P."/>
            <person name="Cantor M.N."/>
            <person name="Hua S.X."/>
        </authorList>
    </citation>
    <scope>NUCLEOTIDE SEQUENCE [LARGE SCALE GENOMIC DNA]</scope>
    <source>
        <strain evidence="1 2">LaAM-08-1</strain>
    </source>
</reference>
<name>A0A0C9X189_9AGAR</name>
<dbReference type="EMBL" id="KN839021">
    <property type="protein sequence ID" value="KIJ91341.1"/>
    <property type="molecule type" value="Genomic_DNA"/>
</dbReference>
<dbReference type="OrthoDB" id="3073355at2759"/>
<reference evidence="2" key="2">
    <citation type="submission" date="2015-01" db="EMBL/GenBank/DDBJ databases">
        <title>Evolutionary Origins and Diversification of the Mycorrhizal Mutualists.</title>
        <authorList>
            <consortium name="DOE Joint Genome Institute"/>
            <consortium name="Mycorrhizal Genomics Consortium"/>
            <person name="Kohler A."/>
            <person name="Kuo A."/>
            <person name="Nagy L.G."/>
            <person name="Floudas D."/>
            <person name="Copeland A."/>
            <person name="Barry K.W."/>
            <person name="Cichocki N."/>
            <person name="Veneault-Fourrey C."/>
            <person name="LaButti K."/>
            <person name="Lindquist E.A."/>
            <person name="Lipzen A."/>
            <person name="Lundell T."/>
            <person name="Morin E."/>
            <person name="Murat C."/>
            <person name="Riley R."/>
            <person name="Ohm R."/>
            <person name="Sun H."/>
            <person name="Tunlid A."/>
            <person name="Henrissat B."/>
            <person name="Grigoriev I.V."/>
            <person name="Hibbett D.S."/>
            <person name="Martin F."/>
        </authorList>
    </citation>
    <scope>NUCLEOTIDE SEQUENCE [LARGE SCALE GENOMIC DNA]</scope>
    <source>
        <strain evidence="2">LaAM-08-1</strain>
    </source>
</reference>
<protein>
    <submittedName>
        <fullName evidence="1">Uncharacterized protein</fullName>
    </submittedName>
</protein>
<organism evidence="1 2">
    <name type="scientific">Laccaria amethystina LaAM-08-1</name>
    <dbReference type="NCBI Taxonomy" id="1095629"/>
    <lineage>
        <taxon>Eukaryota</taxon>
        <taxon>Fungi</taxon>
        <taxon>Dikarya</taxon>
        <taxon>Basidiomycota</taxon>
        <taxon>Agaricomycotina</taxon>
        <taxon>Agaricomycetes</taxon>
        <taxon>Agaricomycetidae</taxon>
        <taxon>Agaricales</taxon>
        <taxon>Agaricineae</taxon>
        <taxon>Hydnangiaceae</taxon>
        <taxon>Laccaria</taxon>
    </lineage>
</organism>
<dbReference type="AlphaFoldDB" id="A0A0C9X189"/>
<dbReference type="HOGENOM" id="CLU_1019653_0_0_1"/>